<protein>
    <recommendedName>
        <fullName evidence="3">COX assembly mitochondrial protein</fullName>
    </recommendedName>
</protein>
<comment type="similarity">
    <text evidence="1 3">Belongs to the CMC family.</text>
</comment>
<feature type="region of interest" description="Disordered" evidence="4">
    <location>
        <begin position="58"/>
        <end position="77"/>
    </location>
</feature>
<reference evidence="5 6" key="1">
    <citation type="journal article" date="2024" name="J Genomics">
        <title>Draft genome sequencing and assembly of Favolaschia claudopus CIRM-BRFM 2984 isolated from oak limbs.</title>
        <authorList>
            <person name="Navarro D."/>
            <person name="Drula E."/>
            <person name="Chaduli D."/>
            <person name="Cazenave R."/>
            <person name="Ahrendt S."/>
            <person name="Wang J."/>
            <person name="Lipzen A."/>
            <person name="Daum C."/>
            <person name="Barry K."/>
            <person name="Grigoriev I.V."/>
            <person name="Favel A."/>
            <person name="Rosso M.N."/>
            <person name="Martin F."/>
        </authorList>
    </citation>
    <scope>NUCLEOTIDE SEQUENCE [LARGE SCALE GENOMIC DNA]</scope>
    <source>
        <strain evidence="5 6">CIRM-BRFM 2984</strain>
    </source>
</reference>
<dbReference type="Proteomes" id="UP001362999">
    <property type="component" value="Unassembled WGS sequence"/>
</dbReference>
<evidence type="ECO:0000313" key="6">
    <source>
        <dbReference type="Proteomes" id="UP001362999"/>
    </source>
</evidence>
<accession>A0AAW0BC29</accession>
<evidence type="ECO:0000256" key="2">
    <source>
        <dbReference type="ARBA" id="ARBA00023157"/>
    </source>
</evidence>
<organism evidence="5 6">
    <name type="scientific">Favolaschia claudopus</name>
    <dbReference type="NCBI Taxonomy" id="2862362"/>
    <lineage>
        <taxon>Eukaryota</taxon>
        <taxon>Fungi</taxon>
        <taxon>Dikarya</taxon>
        <taxon>Basidiomycota</taxon>
        <taxon>Agaricomycotina</taxon>
        <taxon>Agaricomycetes</taxon>
        <taxon>Agaricomycetidae</taxon>
        <taxon>Agaricales</taxon>
        <taxon>Marasmiineae</taxon>
        <taxon>Mycenaceae</taxon>
        <taxon>Favolaschia</taxon>
    </lineage>
</organism>
<keyword evidence="6" id="KW-1185">Reference proteome</keyword>
<keyword evidence="3" id="KW-0496">Mitochondrion</keyword>
<comment type="function">
    <text evidence="3">Required for mitochondrial cytochrome c oxidase (COX) assembly and respiration.</text>
</comment>
<name>A0AAW0BC29_9AGAR</name>
<dbReference type="EMBL" id="JAWWNJ010000035">
    <property type="protein sequence ID" value="KAK7023708.1"/>
    <property type="molecule type" value="Genomic_DNA"/>
</dbReference>
<evidence type="ECO:0000313" key="5">
    <source>
        <dbReference type="EMBL" id="KAK7023708.1"/>
    </source>
</evidence>
<evidence type="ECO:0000256" key="1">
    <source>
        <dbReference type="ARBA" id="ARBA00007347"/>
    </source>
</evidence>
<comment type="caution">
    <text evidence="5">The sequence shown here is derived from an EMBL/GenBank/DDBJ whole genome shotgun (WGS) entry which is preliminary data.</text>
</comment>
<evidence type="ECO:0000256" key="4">
    <source>
        <dbReference type="SAM" id="MobiDB-lite"/>
    </source>
</evidence>
<proteinExistence type="inferred from homology"/>
<keyword evidence="2" id="KW-1015">Disulfide bond</keyword>
<keyword evidence="3" id="KW-0472">Membrane</keyword>
<dbReference type="AlphaFoldDB" id="A0AAW0BC29"/>
<gene>
    <name evidence="5" type="ORF">R3P38DRAFT_1070438</name>
</gene>
<dbReference type="GO" id="GO:0005743">
    <property type="term" value="C:mitochondrial inner membrane"/>
    <property type="evidence" value="ECO:0007669"/>
    <property type="project" value="UniProtKB-SubCell"/>
</dbReference>
<keyword evidence="3" id="KW-0999">Mitochondrion inner membrane</keyword>
<comment type="subcellular location">
    <subcellularLocation>
        <location evidence="3">Mitochondrion inner membrane</location>
    </subcellularLocation>
</comment>
<dbReference type="InterPro" id="IPR013892">
    <property type="entry name" value="Cyt_c_biogenesis_Cmc1-like"/>
</dbReference>
<dbReference type="Pfam" id="PF08583">
    <property type="entry name" value="Cmc1"/>
    <property type="match status" value="1"/>
</dbReference>
<evidence type="ECO:0000256" key="3">
    <source>
        <dbReference type="RuleBase" id="RU364104"/>
    </source>
</evidence>
<keyword evidence="3" id="KW-0143">Chaperone</keyword>
<sequence>MEMHPQVSDKKVLACKDFLEALEQCHSNNWARLFGRCNGQKNELNACLRKENVRQRIERRPRQGKLKADEGREKVLQ</sequence>